<protein>
    <submittedName>
        <fullName evidence="1">Uncharacterized protein</fullName>
    </submittedName>
</protein>
<comment type="caution">
    <text evidence="1">The sequence shown here is derived from an EMBL/GenBank/DDBJ whole genome shotgun (WGS) entry which is preliminary data.</text>
</comment>
<keyword evidence="2" id="KW-1185">Reference proteome</keyword>
<evidence type="ECO:0000313" key="2">
    <source>
        <dbReference type="Proteomes" id="UP000327000"/>
    </source>
</evidence>
<name>A0A5N5W1A8_STRMB</name>
<accession>A0A5N5W1A8</accession>
<dbReference type="Proteomes" id="UP000327000">
    <property type="component" value="Unassembled WGS sequence"/>
</dbReference>
<dbReference type="RefSeq" id="WP_152265357.1">
    <property type="nucleotide sequence ID" value="NZ_VOKX01000107.1"/>
</dbReference>
<gene>
    <name evidence="1" type="ORF">FRZ00_27250</name>
</gene>
<dbReference type="EMBL" id="VOKX01000107">
    <property type="protein sequence ID" value="KAB7835580.1"/>
    <property type="molecule type" value="Genomic_DNA"/>
</dbReference>
<proteinExistence type="predicted"/>
<dbReference type="AlphaFoldDB" id="A0A5N5W1A8"/>
<sequence>MDTWYHDRYRATGLPDYTNRTFAPELAEHPVLLALYYDSGLAQLVDQLLSPAPATPAATAQVQIRLPDAAP</sequence>
<reference evidence="1 2" key="1">
    <citation type="journal article" date="2019" name="Microb. Cell Fact.">
        <title>Exploring novel herbicidin analogues by transcriptional regulator overexpression and MS/MS molecular networking.</title>
        <authorList>
            <person name="Shi Y."/>
            <person name="Gu R."/>
            <person name="Li Y."/>
            <person name="Wang X."/>
            <person name="Ren W."/>
            <person name="Li X."/>
            <person name="Wang L."/>
            <person name="Xie Y."/>
            <person name="Hong B."/>
        </authorList>
    </citation>
    <scope>NUCLEOTIDE SEQUENCE [LARGE SCALE GENOMIC DNA]</scope>
    <source>
        <strain evidence="1 2">US-43</strain>
    </source>
</reference>
<organism evidence="1 2">
    <name type="scientific">Streptomyces mobaraensis</name>
    <name type="common">Streptoverticillium mobaraense</name>
    <dbReference type="NCBI Taxonomy" id="35621"/>
    <lineage>
        <taxon>Bacteria</taxon>
        <taxon>Bacillati</taxon>
        <taxon>Actinomycetota</taxon>
        <taxon>Actinomycetes</taxon>
        <taxon>Kitasatosporales</taxon>
        <taxon>Streptomycetaceae</taxon>
        <taxon>Streptomyces</taxon>
    </lineage>
</organism>
<evidence type="ECO:0000313" key="1">
    <source>
        <dbReference type="EMBL" id="KAB7835580.1"/>
    </source>
</evidence>